<gene>
    <name evidence="2" type="ORF">KC19_1G141100</name>
</gene>
<dbReference type="PROSITE" id="PS51186">
    <property type="entry name" value="GNAT"/>
    <property type="match status" value="1"/>
</dbReference>
<dbReference type="Gene3D" id="3.40.630.30">
    <property type="match status" value="1"/>
</dbReference>
<dbReference type="SUPFAM" id="SSF55729">
    <property type="entry name" value="Acyl-CoA N-acyltransferases (Nat)"/>
    <property type="match status" value="1"/>
</dbReference>
<evidence type="ECO:0000313" key="2">
    <source>
        <dbReference type="EMBL" id="KAG0590990.1"/>
    </source>
</evidence>
<dbReference type="Proteomes" id="UP000822688">
    <property type="component" value="Chromosome 1"/>
</dbReference>
<dbReference type="OrthoDB" id="41532at2759"/>
<protein>
    <recommendedName>
        <fullName evidence="1">N-acetyltransferase domain-containing protein</fullName>
    </recommendedName>
</protein>
<dbReference type="GO" id="GO:0009507">
    <property type="term" value="C:chloroplast"/>
    <property type="evidence" value="ECO:0007669"/>
    <property type="project" value="TreeGrafter"/>
</dbReference>
<accession>A0A8T0J4Z3</accession>
<dbReference type="Pfam" id="PF00583">
    <property type="entry name" value="Acetyltransf_1"/>
    <property type="match status" value="1"/>
</dbReference>
<dbReference type="PANTHER" id="PTHR47876:SF2">
    <property type="entry name" value="GCN5-RELATED N-ACETYLTRANSFERASE 7, CHLOROPLASTIC"/>
    <property type="match status" value="1"/>
</dbReference>
<dbReference type="EMBL" id="CM026421">
    <property type="protein sequence ID" value="KAG0590990.1"/>
    <property type="molecule type" value="Genomic_DNA"/>
</dbReference>
<dbReference type="AlphaFoldDB" id="A0A8T0J4Z3"/>
<dbReference type="PANTHER" id="PTHR47876">
    <property type="entry name" value="OS08G0260000 PROTEIN"/>
    <property type="match status" value="1"/>
</dbReference>
<dbReference type="CDD" id="cd04301">
    <property type="entry name" value="NAT_SF"/>
    <property type="match status" value="1"/>
</dbReference>
<sequence length="350" mass="37744">MSIPSVLPSRDIVAVGASGLVSGSRGGWKPLPQNRIFVSRRVSRKCRPMRVAGLRITACAAPPCPSMETVSSPVIERVGFGGVEFESSALQVVKEGLVFQQARSLELIRAAAYLRAVSFYNIPEGRSEEAVKLHRKMKAADEFSSLRSKVAGLQQGYKRIACILALYPLSGLPDSSVVKLHPSLKVTLANGEEHVVVGSLDLNQGLKVLPGEPAGIKSEMGSSFLTRTASLNLSNSSRSIQGLNTDRERGYLSNVCVAPLMRQRGIGMALLQQAQNMSQLWGITNLYVHAVATNEAAVKLYSKSGFTAVATNETPVKLSSTGTFTLEKEAAVTIARRQARPSRLLLHKFI</sequence>
<dbReference type="GO" id="GO:0016747">
    <property type="term" value="F:acyltransferase activity, transferring groups other than amino-acyl groups"/>
    <property type="evidence" value="ECO:0007669"/>
    <property type="project" value="InterPro"/>
</dbReference>
<comment type="caution">
    <text evidence="2">The sequence shown here is derived from an EMBL/GenBank/DDBJ whole genome shotgun (WGS) entry which is preliminary data.</text>
</comment>
<proteinExistence type="predicted"/>
<dbReference type="InterPro" id="IPR016181">
    <property type="entry name" value="Acyl_CoA_acyltransferase"/>
</dbReference>
<keyword evidence="3" id="KW-1185">Reference proteome</keyword>
<name>A0A8T0J4Z3_CERPU</name>
<organism evidence="2 3">
    <name type="scientific">Ceratodon purpureus</name>
    <name type="common">Fire moss</name>
    <name type="synonym">Dicranum purpureum</name>
    <dbReference type="NCBI Taxonomy" id="3225"/>
    <lineage>
        <taxon>Eukaryota</taxon>
        <taxon>Viridiplantae</taxon>
        <taxon>Streptophyta</taxon>
        <taxon>Embryophyta</taxon>
        <taxon>Bryophyta</taxon>
        <taxon>Bryophytina</taxon>
        <taxon>Bryopsida</taxon>
        <taxon>Dicranidae</taxon>
        <taxon>Pseudoditrichales</taxon>
        <taxon>Ditrichaceae</taxon>
        <taxon>Ceratodon</taxon>
    </lineage>
</organism>
<evidence type="ECO:0000259" key="1">
    <source>
        <dbReference type="PROSITE" id="PS51186"/>
    </source>
</evidence>
<evidence type="ECO:0000313" key="3">
    <source>
        <dbReference type="Proteomes" id="UP000822688"/>
    </source>
</evidence>
<feature type="domain" description="N-acetyltransferase" evidence="1">
    <location>
        <begin position="242"/>
        <end position="331"/>
    </location>
</feature>
<reference evidence="2" key="1">
    <citation type="submission" date="2020-06" db="EMBL/GenBank/DDBJ databases">
        <title>WGS assembly of Ceratodon purpureus strain R40.</title>
        <authorList>
            <person name="Carey S.B."/>
            <person name="Jenkins J."/>
            <person name="Shu S."/>
            <person name="Lovell J.T."/>
            <person name="Sreedasyam A."/>
            <person name="Maumus F."/>
            <person name="Tiley G.P."/>
            <person name="Fernandez-Pozo N."/>
            <person name="Barry K."/>
            <person name="Chen C."/>
            <person name="Wang M."/>
            <person name="Lipzen A."/>
            <person name="Daum C."/>
            <person name="Saski C.A."/>
            <person name="Payton A.C."/>
            <person name="Mcbreen J.C."/>
            <person name="Conrad R.E."/>
            <person name="Kollar L.M."/>
            <person name="Olsson S."/>
            <person name="Huttunen S."/>
            <person name="Landis J.B."/>
            <person name="Wickett N.J."/>
            <person name="Johnson M.G."/>
            <person name="Rensing S.A."/>
            <person name="Grimwood J."/>
            <person name="Schmutz J."/>
            <person name="Mcdaniel S.F."/>
        </authorList>
    </citation>
    <scope>NUCLEOTIDE SEQUENCE</scope>
    <source>
        <strain evidence="2">R40</strain>
    </source>
</reference>
<dbReference type="InterPro" id="IPR000182">
    <property type="entry name" value="GNAT_dom"/>
</dbReference>